<accession>A0A7V3PUE4</accession>
<reference evidence="2" key="1">
    <citation type="journal article" date="2020" name="mSystems">
        <title>Genome- and Community-Level Interaction Insights into Carbon Utilization and Element Cycling Functions of Hydrothermarchaeota in Hydrothermal Sediment.</title>
        <authorList>
            <person name="Zhou Z."/>
            <person name="Liu Y."/>
            <person name="Xu W."/>
            <person name="Pan J."/>
            <person name="Luo Z.H."/>
            <person name="Li M."/>
        </authorList>
    </citation>
    <scope>NUCLEOTIDE SEQUENCE [LARGE SCALE GENOMIC DNA]</scope>
    <source>
        <strain evidence="2">SpSt-914</strain>
    </source>
</reference>
<comment type="caution">
    <text evidence="2">The sequence shown here is derived from an EMBL/GenBank/DDBJ whole genome shotgun (WGS) entry which is preliminary data.</text>
</comment>
<gene>
    <name evidence="2" type="ORF">ENX16_06085</name>
</gene>
<proteinExistence type="predicted"/>
<sequence length="102" mass="11601">MVEFHIFAREGCKICTKAQQVLSRLGVPYQVRYVDGPTATVENLADFAYYDWTDSPPLVVAIDGGQVLARWDGETIGDEHQSWHLTVERWLNTYRSSKNQPG</sequence>
<dbReference type="Gene3D" id="3.40.30.10">
    <property type="entry name" value="Glutaredoxin"/>
    <property type="match status" value="1"/>
</dbReference>
<dbReference type="AlphaFoldDB" id="A0A7V3PUE4"/>
<dbReference type="EMBL" id="DTMZ01000143">
    <property type="protein sequence ID" value="HGD13628.1"/>
    <property type="molecule type" value="Genomic_DNA"/>
</dbReference>
<feature type="domain" description="Glutaredoxin" evidence="1">
    <location>
        <begin position="6"/>
        <end position="59"/>
    </location>
</feature>
<evidence type="ECO:0000313" key="2">
    <source>
        <dbReference type="EMBL" id="HGD13628.1"/>
    </source>
</evidence>
<dbReference type="SUPFAM" id="SSF52833">
    <property type="entry name" value="Thioredoxin-like"/>
    <property type="match status" value="1"/>
</dbReference>
<dbReference type="InterPro" id="IPR036249">
    <property type="entry name" value="Thioredoxin-like_sf"/>
</dbReference>
<organism evidence="2">
    <name type="scientific">candidate division WOR-3 bacterium</name>
    <dbReference type="NCBI Taxonomy" id="2052148"/>
    <lineage>
        <taxon>Bacteria</taxon>
        <taxon>Bacteria division WOR-3</taxon>
    </lineage>
</organism>
<evidence type="ECO:0000259" key="1">
    <source>
        <dbReference type="Pfam" id="PF00462"/>
    </source>
</evidence>
<protein>
    <recommendedName>
        <fullName evidence="1">Glutaredoxin domain-containing protein</fullName>
    </recommendedName>
</protein>
<name>A0A7V3PUE4_UNCW3</name>
<dbReference type="Pfam" id="PF00462">
    <property type="entry name" value="Glutaredoxin"/>
    <property type="match status" value="1"/>
</dbReference>
<dbReference type="InterPro" id="IPR002109">
    <property type="entry name" value="Glutaredoxin"/>
</dbReference>